<reference evidence="2" key="1">
    <citation type="submission" date="2014-09" db="EMBL/GenBank/DDBJ databases">
        <authorList>
            <person name="Magalhaes I.L.F."/>
            <person name="Oliveira U."/>
            <person name="Santos F.R."/>
            <person name="Vidigal T.H.D.A."/>
            <person name="Brescovit A.D."/>
            <person name="Santos A.J."/>
        </authorList>
    </citation>
    <scope>NUCLEOTIDE SEQUENCE</scope>
    <source>
        <tissue evidence="2">Shoot tissue taken approximately 20 cm above the soil surface</tissue>
    </source>
</reference>
<evidence type="ECO:0000256" key="1">
    <source>
        <dbReference type="SAM" id="MobiDB-lite"/>
    </source>
</evidence>
<dbReference type="EMBL" id="GBRH01227872">
    <property type="protein sequence ID" value="JAD70023.1"/>
    <property type="molecule type" value="Transcribed_RNA"/>
</dbReference>
<dbReference type="AlphaFoldDB" id="A0A0A9C6D6"/>
<name>A0A0A9C6D6_ARUDO</name>
<accession>A0A0A9C6D6</accession>
<organism evidence="2">
    <name type="scientific">Arundo donax</name>
    <name type="common">Giant reed</name>
    <name type="synonym">Donax arundinaceus</name>
    <dbReference type="NCBI Taxonomy" id="35708"/>
    <lineage>
        <taxon>Eukaryota</taxon>
        <taxon>Viridiplantae</taxon>
        <taxon>Streptophyta</taxon>
        <taxon>Embryophyta</taxon>
        <taxon>Tracheophyta</taxon>
        <taxon>Spermatophyta</taxon>
        <taxon>Magnoliopsida</taxon>
        <taxon>Liliopsida</taxon>
        <taxon>Poales</taxon>
        <taxon>Poaceae</taxon>
        <taxon>PACMAD clade</taxon>
        <taxon>Arundinoideae</taxon>
        <taxon>Arundineae</taxon>
        <taxon>Arundo</taxon>
    </lineage>
</organism>
<feature type="compositionally biased region" description="Polar residues" evidence="1">
    <location>
        <begin position="31"/>
        <end position="43"/>
    </location>
</feature>
<feature type="compositionally biased region" description="Low complexity" evidence="1">
    <location>
        <begin position="15"/>
        <end position="30"/>
    </location>
</feature>
<evidence type="ECO:0000313" key="2">
    <source>
        <dbReference type="EMBL" id="JAD70023.1"/>
    </source>
</evidence>
<proteinExistence type="predicted"/>
<reference evidence="2" key="2">
    <citation type="journal article" date="2015" name="Data Brief">
        <title>Shoot transcriptome of the giant reed, Arundo donax.</title>
        <authorList>
            <person name="Barrero R.A."/>
            <person name="Guerrero F.D."/>
            <person name="Moolhuijzen P."/>
            <person name="Goolsby J.A."/>
            <person name="Tidwell J."/>
            <person name="Bellgard S.E."/>
            <person name="Bellgard M.I."/>
        </authorList>
    </citation>
    <scope>NUCLEOTIDE SEQUENCE</scope>
    <source>
        <tissue evidence="2">Shoot tissue taken approximately 20 cm above the soil surface</tissue>
    </source>
</reference>
<feature type="region of interest" description="Disordered" evidence="1">
    <location>
        <begin position="1"/>
        <end position="48"/>
    </location>
</feature>
<sequence length="77" mass="8611">MAVVSPAHPRRATPSSAFSRRNRFSCSSSNPTFVRASTPTSDYQQEEYEEKSLVVVGEARRVSTPPYAPRPWRHGST</sequence>
<protein>
    <submittedName>
        <fullName evidence="2">Uncharacterized protein</fullName>
    </submittedName>
</protein>